<keyword evidence="3" id="KW-1003">Cell membrane</keyword>
<name>A0A140L833_9FIRM</name>
<dbReference type="GO" id="GO:0005886">
    <property type="term" value="C:plasma membrane"/>
    <property type="evidence" value="ECO:0007669"/>
    <property type="project" value="UniProtKB-SubCell"/>
</dbReference>
<evidence type="ECO:0000256" key="1">
    <source>
        <dbReference type="ARBA" id="ARBA00004651"/>
    </source>
</evidence>
<reference evidence="9 10" key="1">
    <citation type="submission" date="2015-12" db="EMBL/GenBank/DDBJ databases">
        <title>Draft genome sequnece of Fervidicola ferrireducens strain Y170.</title>
        <authorList>
            <person name="Patel B.K."/>
        </authorList>
    </citation>
    <scope>NUCLEOTIDE SEQUENCE [LARGE SCALE GENOMIC DNA]</scope>
    <source>
        <strain evidence="9 10">Y170</strain>
    </source>
</reference>
<evidence type="ECO:0000256" key="7">
    <source>
        <dbReference type="SAM" id="Phobius"/>
    </source>
</evidence>
<organism evidence="9 10">
    <name type="scientific">Fervidicola ferrireducens</name>
    <dbReference type="NCBI Taxonomy" id="520764"/>
    <lineage>
        <taxon>Bacteria</taxon>
        <taxon>Bacillati</taxon>
        <taxon>Bacillota</taxon>
        <taxon>Clostridia</taxon>
        <taxon>Thermosediminibacterales</taxon>
        <taxon>Thermosediminibacteraceae</taxon>
        <taxon>Fervidicola</taxon>
    </lineage>
</organism>
<keyword evidence="10" id="KW-1185">Reference proteome</keyword>
<keyword evidence="6 7" id="KW-0472">Membrane</keyword>
<feature type="transmembrane region" description="Helical" evidence="7">
    <location>
        <begin position="47"/>
        <end position="69"/>
    </location>
</feature>
<feature type="domain" description="Major facilitator superfamily (MFS) profile" evidence="8">
    <location>
        <begin position="12"/>
        <end position="215"/>
    </location>
</feature>
<dbReference type="SUPFAM" id="SSF103473">
    <property type="entry name" value="MFS general substrate transporter"/>
    <property type="match status" value="1"/>
</dbReference>
<feature type="transmembrane region" description="Helical" evidence="7">
    <location>
        <begin position="166"/>
        <end position="186"/>
    </location>
</feature>
<dbReference type="InterPro" id="IPR011701">
    <property type="entry name" value="MFS"/>
</dbReference>
<evidence type="ECO:0000256" key="5">
    <source>
        <dbReference type="ARBA" id="ARBA00022989"/>
    </source>
</evidence>
<comment type="subcellular location">
    <subcellularLocation>
        <location evidence="1">Cell membrane</location>
        <topology evidence="1">Multi-pass membrane protein</topology>
    </subcellularLocation>
</comment>
<dbReference type="OrthoDB" id="65739at2"/>
<dbReference type="STRING" id="520764.AN618_14880"/>
<dbReference type="PANTHER" id="PTHR43414:SF6">
    <property type="entry name" value="MULTIDRUG RESISTANCE PROTEIN MDTG"/>
    <property type="match status" value="1"/>
</dbReference>
<sequence length="215" mass="22660">MNLSFFSAEGRNLFLISAGVFIAQIVFSSITPFLPSLLIEMGLKSNIPLWSSLIFAANSLTSGIMAPIWGAISDRYGKKPMMARAGLGMGVVYLLTAFSKNHIQLLLLRALNGIFAGYIPAAITFVASTSRPEKLSQNIGLVNAASAVGAISGPLIGGLLAKIFGIRGSLIVTAFLLIIAGILPYATGVKEPRGEANRAPFGRVSPNLLKTGSFF</sequence>
<dbReference type="InterPro" id="IPR020846">
    <property type="entry name" value="MFS_dom"/>
</dbReference>
<dbReference type="GO" id="GO:0022857">
    <property type="term" value="F:transmembrane transporter activity"/>
    <property type="evidence" value="ECO:0007669"/>
    <property type="project" value="InterPro"/>
</dbReference>
<dbReference type="PRINTS" id="PR01035">
    <property type="entry name" value="TCRTETA"/>
</dbReference>
<dbReference type="PROSITE" id="PS50850">
    <property type="entry name" value="MFS"/>
    <property type="match status" value="1"/>
</dbReference>
<keyword evidence="2" id="KW-0813">Transport</keyword>
<accession>A0A140L833</accession>
<dbReference type="RefSeq" id="WP_066353559.1">
    <property type="nucleotide sequence ID" value="NZ_LOED01000017.1"/>
</dbReference>
<protein>
    <submittedName>
        <fullName evidence="9">Tetracycline resistance protein, class B</fullName>
    </submittedName>
</protein>
<dbReference type="Gene3D" id="1.20.1250.20">
    <property type="entry name" value="MFS general substrate transporter like domains"/>
    <property type="match status" value="1"/>
</dbReference>
<dbReference type="InterPro" id="IPR001958">
    <property type="entry name" value="Tet-R_TetA/multi-R_MdtG-like"/>
</dbReference>
<dbReference type="InParanoid" id="A0A140L833"/>
<feature type="transmembrane region" description="Helical" evidence="7">
    <location>
        <begin position="81"/>
        <end position="99"/>
    </location>
</feature>
<dbReference type="FunCoup" id="A0A140L833">
    <property type="interactions" value="46"/>
</dbReference>
<proteinExistence type="predicted"/>
<feature type="transmembrane region" description="Helical" evidence="7">
    <location>
        <begin position="105"/>
        <end position="127"/>
    </location>
</feature>
<comment type="caution">
    <text evidence="9">The sequence shown here is derived from an EMBL/GenBank/DDBJ whole genome shotgun (WGS) entry which is preliminary data.</text>
</comment>
<gene>
    <name evidence="9" type="primary">tetA</name>
    <name evidence="9" type="ORF">AN618_14880</name>
</gene>
<feature type="transmembrane region" description="Helical" evidence="7">
    <location>
        <begin position="139"/>
        <end position="160"/>
    </location>
</feature>
<dbReference type="PANTHER" id="PTHR43414">
    <property type="entry name" value="MULTIDRUG RESISTANCE PROTEIN MDTG"/>
    <property type="match status" value="1"/>
</dbReference>
<evidence type="ECO:0000256" key="3">
    <source>
        <dbReference type="ARBA" id="ARBA00022475"/>
    </source>
</evidence>
<evidence type="ECO:0000256" key="4">
    <source>
        <dbReference type="ARBA" id="ARBA00022692"/>
    </source>
</evidence>
<dbReference type="EMBL" id="LOED01000017">
    <property type="protein sequence ID" value="KXG76708.1"/>
    <property type="molecule type" value="Genomic_DNA"/>
</dbReference>
<keyword evidence="4 7" id="KW-0812">Transmembrane</keyword>
<evidence type="ECO:0000256" key="6">
    <source>
        <dbReference type="ARBA" id="ARBA00023136"/>
    </source>
</evidence>
<evidence type="ECO:0000259" key="8">
    <source>
        <dbReference type="PROSITE" id="PS50850"/>
    </source>
</evidence>
<evidence type="ECO:0000313" key="9">
    <source>
        <dbReference type="EMBL" id="KXG76708.1"/>
    </source>
</evidence>
<evidence type="ECO:0000256" key="2">
    <source>
        <dbReference type="ARBA" id="ARBA00022448"/>
    </source>
</evidence>
<evidence type="ECO:0000313" key="10">
    <source>
        <dbReference type="Proteomes" id="UP000070427"/>
    </source>
</evidence>
<keyword evidence="5 7" id="KW-1133">Transmembrane helix</keyword>
<feature type="transmembrane region" description="Helical" evidence="7">
    <location>
        <begin position="12"/>
        <end position="35"/>
    </location>
</feature>
<dbReference type="AlphaFoldDB" id="A0A140L833"/>
<dbReference type="Proteomes" id="UP000070427">
    <property type="component" value="Unassembled WGS sequence"/>
</dbReference>
<dbReference type="InterPro" id="IPR036259">
    <property type="entry name" value="MFS_trans_sf"/>
</dbReference>
<dbReference type="Pfam" id="PF07690">
    <property type="entry name" value="MFS_1"/>
    <property type="match status" value="1"/>
</dbReference>